<protein>
    <submittedName>
        <fullName evidence="1">Uncharacterized protein</fullName>
    </submittedName>
</protein>
<evidence type="ECO:0000313" key="2">
    <source>
        <dbReference type="Proteomes" id="UP000010077"/>
    </source>
</evidence>
<sequence length="37" mass="4552">MPFRFTPKHRSIALMKVLKKIDTSYLRLQYMLMYDTN</sequence>
<dbReference type="HOGENOM" id="CLU_3341660_0_0_5"/>
<dbReference type="AlphaFoldDB" id="K7ZCJ1"/>
<keyword evidence="2" id="KW-1185">Reference proteome</keyword>
<organism evidence="1 2">
    <name type="scientific">Candidatus Endolissoclinum faulkneri L2</name>
    <dbReference type="NCBI Taxonomy" id="1193729"/>
    <lineage>
        <taxon>Bacteria</taxon>
        <taxon>Pseudomonadati</taxon>
        <taxon>Pseudomonadota</taxon>
        <taxon>Alphaproteobacteria</taxon>
        <taxon>Rhodospirillales</taxon>
        <taxon>Rhodospirillaceae</taxon>
        <taxon>Candidatus Endolissoclinum</taxon>
    </lineage>
</organism>
<name>K7ZCJ1_9PROT</name>
<dbReference type="EMBL" id="CP003539">
    <property type="protein sequence ID" value="AFX98631.1"/>
    <property type="molecule type" value="Genomic_DNA"/>
</dbReference>
<accession>K7ZCJ1</accession>
<reference evidence="1 2" key="1">
    <citation type="journal article" date="2012" name="Proc. Natl. Acad. Sci. U.S.A.">
        <title>Genome streamlining and chemical defense in a coral reef symbiosis.</title>
        <authorList>
            <person name="Kwan J.C."/>
            <person name="Donia M.S."/>
            <person name="Han A.W."/>
            <person name="Hirose E."/>
            <person name="Haygood M.G."/>
            <person name="Schmidt E.W."/>
        </authorList>
    </citation>
    <scope>NUCLEOTIDE SEQUENCE [LARGE SCALE GENOMIC DNA]</scope>
    <source>
        <strain evidence="1 2">L2</strain>
    </source>
</reference>
<proteinExistence type="predicted"/>
<dbReference type="Proteomes" id="UP000010077">
    <property type="component" value="Chromosome"/>
</dbReference>
<dbReference type="KEGG" id="thal:A1OE_438"/>
<evidence type="ECO:0000313" key="1">
    <source>
        <dbReference type="EMBL" id="AFX98631.1"/>
    </source>
</evidence>
<gene>
    <name evidence="1" type="ORF">A1OE_438</name>
</gene>